<feature type="domain" description="KilA-N DNA-binding" evidence="2">
    <location>
        <begin position="15"/>
        <end position="99"/>
    </location>
</feature>
<evidence type="ECO:0000313" key="3">
    <source>
        <dbReference type="EMBL" id="KUG25605.1"/>
    </source>
</evidence>
<dbReference type="EMBL" id="LNQE01000642">
    <property type="protein sequence ID" value="KUG25605.1"/>
    <property type="molecule type" value="Genomic_DNA"/>
</dbReference>
<gene>
    <name evidence="3" type="ORF">ASZ90_004564</name>
</gene>
<accession>A0A0W8FXF6</accession>
<name>A0A0W8FXF6_9ZZZZ</name>
<dbReference type="AlphaFoldDB" id="A0A0W8FXF6"/>
<dbReference type="InterPro" id="IPR018873">
    <property type="entry name" value="KilA-N_DNA-bd_domain"/>
</dbReference>
<evidence type="ECO:0000256" key="1">
    <source>
        <dbReference type="SAM" id="Coils"/>
    </source>
</evidence>
<proteinExistence type="predicted"/>
<feature type="coiled-coil region" evidence="1">
    <location>
        <begin position="119"/>
        <end position="150"/>
    </location>
</feature>
<reference evidence="3" key="1">
    <citation type="journal article" date="2015" name="Proc. Natl. Acad. Sci. U.S.A.">
        <title>Networks of energetic and metabolic interactions define dynamics in microbial communities.</title>
        <authorList>
            <person name="Embree M."/>
            <person name="Liu J.K."/>
            <person name="Al-Bassam M.M."/>
            <person name="Zengler K."/>
        </authorList>
    </citation>
    <scope>NUCLEOTIDE SEQUENCE</scope>
</reference>
<protein>
    <recommendedName>
        <fullName evidence="2">KilA-N DNA-binding domain-containing protein</fullName>
    </recommendedName>
</protein>
<dbReference type="Pfam" id="PF10543">
    <property type="entry name" value="ORF6N"/>
    <property type="match status" value="1"/>
</dbReference>
<sequence>MAKQTDLIPIENISSKIYFIRNEKVLFDSDLAELYGVETKALKRAVRRHKTRFPSDFMFELSNKEFDNLRYQFGTSSWGGRRYPPYAFTEQGVAMLSSVLNSERAIKVNIAIMRAFVKMREYLQSNEKLARKLEELEKETKDKFTKQQKQITIIFEAIQELMSEEEKPKRKIGY</sequence>
<evidence type="ECO:0000259" key="2">
    <source>
        <dbReference type="Pfam" id="PF10543"/>
    </source>
</evidence>
<comment type="caution">
    <text evidence="3">The sequence shown here is derived from an EMBL/GenBank/DDBJ whole genome shotgun (WGS) entry which is preliminary data.</text>
</comment>
<organism evidence="3">
    <name type="scientific">hydrocarbon metagenome</name>
    <dbReference type="NCBI Taxonomy" id="938273"/>
    <lineage>
        <taxon>unclassified sequences</taxon>
        <taxon>metagenomes</taxon>
        <taxon>ecological metagenomes</taxon>
    </lineage>
</organism>
<keyword evidence="1" id="KW-0175">Coiled coil</keyword>